<feature type="transmembrane region" description="Helical" evidence="8">
    <location>
        <begin position="42"/>
        <end position="60"/>
    </location>
</feature>
<dbReference type="PANTHER" id="PTHR43486">
    <property type="entry name" value="LIPID II FLIPPASE MURJ-RELATED"/>
    <property type="match status" value="1"/>
</dbReference>
<feature type="transmembrane region" description="Helical" evidence="8">
    <location>
        <begin position="424"/>
        <end position="446"/>
    </location>
</feature>
<keyword evidence="5 8" id="KW-0573">Peptidoglycan synthesis</keyword>
<evidence type="ECO:0000256" key="3">
    <source>
        <dbReference type="ARBA" id="ARBA00022692"/>
    </source>
</evidence>
<sequence length="535" mass="57660">MKRSLRKIAGIVSLGTLLSKSGGLIRQLVVAGAFGVGAAYDAYNYAYVIPGFFLILIGGINGPLHNSIVTVLSRSSKKEKAYILSSINTLISLLLIIISIILFIAADPIIKVIGPGLSLETHEIATKQLEIMSPILLFSGLIGISFGALNATNEFFLPSISPIISSIVLIIFSGSFWIYYGPTKDSVELSLRGGIILAQATLLGALLQFLLQIPSLIRKGLIKLKLSWDWSHPGVKEVWRILTPAILSSGMLQVNVVTDLFFASNIIGAASGLGYANFLIQAPLGLISNALLIPFLPTFAKLTKVEDKPELIKKISQSIMLSSVSMIGLGSLFISVGTSIVSLIYGRGAFDSQAIDLVGSLLVAYGIGMPAYLGRDLLVRVFYAIGDGKTPFSFSFAGIILNIFLDWFLIGAPSPWGHQLSIDFGVQGIVLATVGVNIFTCIGLLLKLNQKLNDIPLKKLSINILKLIICGLFSGLIAWAINSISIFSSIYIFELVKLTLAILCGLIIFVRSGIVLHIKEVNELMILFENKINHP</sequence>
<feature type="transmembrane region" description="Helical" evidence="8">
    <location>
        <begin position="163"/>
        <end position="180"/>
    </location>
</feature>
<dbReference type="PIRSF" id="PIRSF002869">
    <property type="entry name" value="MviN"/>
    <property type="match status" value="1"/>
</dbReference>
<evidence type="ECO:0000256" key="4">
    <source>
        <dbReference type="ARBA" id="ARBA00022960"/>
    </source>
</evidence>
<evidence type="ECO:0000256" key="1">
    <source>
        <dbReference type="ARBA" id="ARBA00004651"/>
    </source>
</evidence>
<accession>A9BDN3</accession>
<dbReference type="InterPro" id="IPR004268">
    <property type="entry name" value="MurJ"/>
</dbReference>
<keyword evidence="8" id="KW-0997">Cell inner membrane</keyword>
<evidence type="ECO:0000256" key="6">
    <source>
        <dbReference type="ARBA" id="ARBA00022989"/>
    </source>
</evidence>
<feature type="transmembrane region" description="Helical" evidence="8">
    <location>
        <begin position="319"/>
        <end position="345"/>
    </location>
</feature>
<dbReference type="Pfam" id="PF03023">
    <property type="entry name" value="MurJ"/>
    <property type="match status" value="1"/>
</dbReference>
<feature type="transmembrane region" description="Helical" evidence="8">
    <location>
        <begin position="195"/>
        <end position="217"/>
    </location>
</feature>
<dbReference type="Proteomes" id="UP000000788">
    <property type="component" value="Chromosome"/>
</dbReference>
<keyword evidence="2 8" id="KW-1003">Cell membrane</keyword>
<dbReference type="UniPathway" id="UPA00219"/>
<dbReference type="NCBIfam" id="TIGR01695">
    <property type="entry name" value="murJ_mviN"/>
    <property type="match status" value="1"/>
</dbReference>
<keyword evidence="3 8" id="KW-0812">Transmembrane</keyword>
<feature type="transmembrane region" description="Helical" evidence="8">
    <location>
        <begin position="131"/>
        <end position="151"/>
    </location>
</feature>
<dbReference type="GO" id="GO:0005886">
    <property type="term" value="C:plasma membrane"/>
    <property type="evidence" value="ECO:0007669"/>
    <property type="project" value="UniProtKB-SubCell"/>
</dbReference>
<feature type="transmembrane region" description="Helical" evidence="8">
    <location>
        <begin position="357"/>
        <end position="373"/>
    </location>
</feature>
<evidence type="ECO:0000256" key="8">
    <source>
        <dbReference type="HAMAP-Rule" id="MF_02078"/>
    </source>
</evidence>
<feature type="transmembrane region" description="Helical" evidence="8">
    <location>
        <begin position="467"/>
        <end position="492"/>
    </location>
</feature>
<dbReference type="PANTHER" id="PTHR43486:SF1">
    <property type="entry name" value="LIPID II FLIPPASE MURJ-RELATED"/>
    <property type="match status" value="1"/>
</dbReference>
<keyword evidence="7 8" id="KW-0472">Membrane</keyword>
<dbReference type="AlphaFoldDB" id="A9BDN3"/>
<dbReference type="KEGG" id="pmj:P9211_02881"/>
<dbReference type="eggNOG" id="COG0728">
    <property type="taxonomic scope" value="Bacteria"/>
</dbReference>
<keyword evidence="4 8" id="KW-0133">Cell shape</keyword>
<evidence type="ECO:0000256" key="9">
    <source>
        <dbReference type="PIRNR" id="PIRNR002869"/>
    </source>
</evidence>
<keyword evidence="6 8" id="KW-1133">Transmembrane helix</keyword>
<dbReference type="PRINTS" id="PR01806">
    <property type="entry name" value="VIRFACTRMVIN"/>
</dbReference>
<gene>
    <name evidence="10" type="primary">mviN</name>
    <name evidence="8" type="synonym">murJ</name>
    <name evidence="10" type="ordered locus">P9211_02881</name>
</gene>
<feature type="transmembrane region" description="Helical" evidence="8">
    <location>
        <begin position="81"/>
        <end position="106"/>
    </location>
</feature>
<dbReference type="RefSeq" id="WP_012194844.1">
    <property type="nucleotide sequence ID" value="NC_009976.1"/>
</dbReference>
<keyword evidence="8 9" id="KW-0961">Cell wall biogenesis/degradation</keyword>
<comment type="similarity">
    <text evidence="8 9">Belongs to the MurJ/MviN family.</text>
</comment>
<evidence type="ECO:0000313" key="10">
    <source>
        <dbReference type="EMBL" id="ABX08219.1"/>
    </source>
</evidence>
<keyword evidence="8 9" id="KW-0813">Transport</keyword>
<comment type="function">
    <text evidence="8 9">Involved in peptidoglycan biosynthesis. Transports lipid-linked peptidoglycan precursors from the inner to the outer leaflet of the cytoplasmic membrane.</text>
</comment>
<evidence type="ECO:0000256" key="2">
    <source>
        <dbReference type="ARBA" id="ARBA00022475"/>
    </source>
</evidence>
<dbReference type="HAMAP" id="MF_02078">
    <property type="entry name" value="MurJ_MviN"/>
    <property type="match status" value="1"/>
</dbReference>
<dbReference type="OrthoDB" id="9804143at2"/>
<dbReference type="EMBL" id="CP000878">
    <property type="protein sequence ID" value="ABX08219.1"/>
    <property type="molecule type" value="Genomic_DNA"/>
</dbReference>
<evidence type="ECO:0000256" key="5">
    <source>
        <dbReference type="ARBA" id="ARBA00022984"/>
    </source>
</evidence>
<name>A9BDN3_PROM4</name>
<keyword evidence="11" id="KW-1185">Reference proteome</keyword>
<dbReference type="GO" id="GO:0015648">
    <property type="term" value="F:lipid-linked peptidoglycan transporter activity"/>
    <property type="evidence" value="ECO:0007669"/>
    <property type="project" value="UniProtKB-UniRule"/>
</dbReference>
<organism evidence="10 11">
    <name type="scientific">Prochlorococcus marinus (strain MIT 9211)</name>
    <dbReference type="NCBI Taxonomy" id="93059"/>
    <lineage>
        <taxon>Bacteria</taxon>
        <taxon>Bacillati</taxon>
        <taxon>Cyanobacteriota</taxon>
        <taxon>Cyanophyceae</taxon>
        <taxon>Synechococcales</taxon>
        <taxon>Prochlorococcaceae</taxon>
        <taxon>Prochlorococcus</taxon>
    </lineage>
</organism>
<feature type="transmembrane region" description="Helical" evidence="8">
    <location>
        <begin position="238"/>
        <end position="258"/>
    </location>
</feature>
<dbReference type="GO" id="GO:0008360">
    <property type="term" value="P:regulation of cell shape"/>
    <property type="evidence" value="ECO:0007669"/>
    <property type="project" value="UniProtKB-UniRule"/>
</dbReference>
<dbReference type="HOGENOM" id="CLU_006797_5_2_3"/>
<dbReference type="STRING" id="93059.P9211_02881"/>
<feature type="transmembrane region" description="Helical" evidence="8">
    <location>
        <begin position="278"/>
        <end position="299"/>
    </location>
</feature>
<feature type="transmembrane region" description="Helical" evidence="8">
    <location>
        <begin position="498"/>
        <end position="518"/>
    </location>
</feature>
<dbReference type="GO" id="GO:0009252">
    <property type="term" value="P:peptidoglycan biosynthetic process"/>
    <property type="evidence" value="ECO:0007669"/>
    <property type="project" value="UniProtKB-UniRule"/>
</dbReference>
<comment type="subcellular location">
    <subcellularLocation>
        <location evidence="8">Cell inner membrane</location>
        <topology evidence="8">Multi-pass membrane protein</topology>
    </subcellularLocation>
    <subcellularLocation>
        <location evidence="1">Cell membrane</location>
        <topology evidence="1">Multi-pass membrane protein</topology>
    </subcellularLocation>
</comment>
<reference evidence="10 11" key="1">
    <citation type="journal article" date="2007" name="PLoS Genet.">
        <title>Patterns and implications of gene gain and loss in the evolution of Prochlorococcus.</title>
        <authorList>
            <person name="Kettler G.C."/>
            <person name="Martiny A.C."/>
            <person name="Huang K."/>
            <person name="Zucker J."/>
            <person name="Coleman M.L."/>
            <person name="Rodrigue S."/>
            <person name="Chen F."/>
            <person name="Lapidus A."/>
            <person name="Ferriera S."/>
            <person name="Johnson J."/>
            <person name="Steglich C."/>
            <person name="Church G.M."/>
            <person name="Richardson P."/>
            <person name="Chisholm S.W."/>
        </authorList>
    </citation>
    <scope>NUCLEOTIDE SEQUENCE [LARGE SCALE GENOMIC DNA]</scope>
    <source>
        <strain evidence="11">MIT 9211</strain>
    </source>
</reference>
<evidence type="ECO:0000313" key="11">
    <source>
        <dbReference type="Proteomes" id="UP000000788"/>
    </source>
</evidence>
<evidence type="ECO:0000256" key="7">
    <source>
        <dbReference type="ARBA" id="ARBA00023136"/>
    </source>
</evidence>
<dbReference type="GO" id="GO:0071555">
    <property type="term" value="P:cell wall organization"/>
    <property type="evidence" value="ECO:0007669"/>
    <property type="project" value="UniProtKB-UniRule"/>
</dbReference>
<protein>
    <recommendedName>
        <fullName evidence="8">Probable lipid II flippase MurJ</fullName>
    </recommendedName>
</protein>
<comment type="pathway">
    <text evidence="8">Cell wall biogenesis; peptidoglycan biosynthesis.</text>
</comment>
<proteinExistence type="inferred from homology"/>
<feature type="transmembrane region" description="Helical" evidence="8">
    <location>
        <begin position="394"/>
        <end position="412"/>
    </location>
</feature>